<reference evidence="1" key="2">
    <citation type="submission" date="2025-09" db="UniProtKB">
        <authorList>
            <consortium name="EnsemblPlants"/>
        </authorList>
    </citation>
    <scope>IDENTIFICATION</scope>
</reference>
<dbReference type="EnsemblPlants" id="AVESA.00010b.r2.3AG0415850.1">
    <property type="protein sequence ID" value="AVESA.00010b.r2.3AG0415850.1.CDS"/>
    <property type="gene ID" value="AVESA.00010b.r2.3AG0415850"/>
</dbReference>
<name>A0ACD5VG06_AVESA</name>
<reference evidence="1" key="1">
    <citation type="submission" date="2021-05" db="EMBL/GenBank/DDBJ databases">
        <authorList>
            <person name="Scholz U."/>
            <person name="Mascher M."/>
            <person name="Fiebig A."/>
        </authorList>
    </citation>
    <scope>NUCLEOTIDE SEQUENCE [LARGE SCALE GENOMIC DNA]</scope>
</reference>
<organism evidence="1 2">
    <name type="scientific">Avena sativa</name>
    <name type="common">Oat</name>
    <dbReference type="NCBI Taxonomy" id="4498"/>
    <lineage>
        <taxon>Eukaryota</taxon>
        <taxon>Viridiplantae</taxon>
        <taxon>Streptophyta</taxon>
        <taxon>Embryophyta</taxon>
        <taxon>Tracheophyta</taxon>
        <taxon>Spermatophyta</taxon>
        <taxon>Magnoliopsida</taxon>
        <taxon>Liliopsida</taxon>
        <taxon>Poales</taxon>
        <taxon>Poaceae</taxon>
        <taxon>BOP clade</taxon>
        <taxon>Pooideae</taxon>
        <taxon>Poodae</taxon>
        <taxon>Poeae</taxon>
        <taxon>Poeae Chloroplast Group 1 (Aveneae type)</taxon>
        <taxon>Aveninae</taxon>
        <taxon>Avena</taxon>
    </lineage>
</organism>
<accession>A0ACD5VG06</accession>
<keyword evidence="2" id="KW-1185">Reference proteome</keyword>
<evidence type="ECO:0000313" key="1">
    <source>
        <dbReference type="EnsemblPlants" id="AVESA.00010b.r2.3AG0415850.1.CDS"/>
    </source>
</evidence>
<sequence length="820" mass="93063">MAAFTEEERAVDDALGYPKAYARLCRGAAGALGLPYAHGPPHAFLPYVLQPHEALRAKDLNETFPVLDPEAAPTANPRGFANLLWKQLDHLGNAGFDPALFRVDAYGNVLYLHADSASPLAWDVAHWFPCARGGRTVPSNLRIVQLQVARKRHNKLEFLVPWWDLQLGISVNQFLSIFASKNQEFRNRAFAFLFADGASEELTSLQAVEAHAFPQHFSEMKKKVGLAPAAIVSARGSDSSVLKSLDANRPVRSNYPLIAAKKFLGEKDENSAAHGHGINNSTKENNNPDVDGYISNPYMSIAMARDSLRQREESKKKQAELTELENEVTEMQQKNEEERVAIQDLEAQLIKRRRRVEKCRRLADAQSNYKAVLEKMIRDAMHQSVVYKEQLRLNQAATSTLMARLEAQRAMCDSSETELRKKYQHKDDLERQVKPFIDQARKRYRIDDEIQEERHCESARYLPERRLRSSPLKQELRVFLEQDQRNSDAYIGLEEEEIGEGTSTVGYANNEPSKVINFPRRSISTEENICYTERGRVSVREKLEQSAIRERHHSRGRERKETMASRGVTGTPIRSKDGRSKAAMLDSETEKSYASQTVSFPRTSSVPPTPPYRATGTYGMPRYPTEQSLSLQKNEALHTRRVGRSEDNENMNHSGKGNVDKWLHMLMEDQPEENDVYHSSEEHDAAEENSADEQEIQSRIAEDENRRNEITECSEEIIDIGGETESATYHGTPRCRNSFETNKEEKVEKKIWFPRSDSGRGFRSLPSSPSKILGMRRGVDRKQKVAGDCDNRSSYEDSVSTSSSKFLSKCKQAIKKAVHK</sequence>
<evidence type="ECO:0000313" key="2">
    <source>
        <dbReference type="Proteomes" id="UP001732700"/>
    </source>
</evidence>
<protein>
    <submittedName>
        <fullName evidence="1">Uncharacterized protein</fullName>
    </submittedName>
</protein>
<proteinExistence type="predicted"/>
<dbReference type="Proteomes" id="UP001732700">
    <property type="component" value="Chromosome 3A"/>
</dbReference>